<keyword evidence="17" id="KW-1185">Reference proteome</keyword>
<evidence type="ECO:0000256" key="9">
    <source>
        <dbReference type="ARBA" id="ARBA00022824"/>
    </source>
</evidence>
<evidence type="ECO:0000256" key="5">
    <source>
        <dbReference type="ARBA" id="ARBA00012583"/>
    </source>
</evidence>
<dbReference type="InterPro" id="IPR002797">
    <property type="entry name" value="Polysacc_synth"/>
</dbReference>
<evidence type="ECO:0000256" key="2">
    <source>
        <dbReference type="ARBA" id="ARBA00004389"/>
    </source>
</evidence>
<dbReference type="PANTHER" id="PTHR10859:SF91">
    <property type="entry name" value="DOLICHYL-PHOSPHATE BETA-GLUCOSYLTRANSFERASE"/>
    <property type="match status" value="1"/>
</dbReference>
<feature type="transmembrane region" description="Helical" evidence="14">
    <location>
        <begin position="201"/>
        <end position="219"/>
    </location>
</feature>
<comment type="catalytic activity">
    <reaction evidence="13">
        <text>a di-trans,poly-cis-dolichyl phosphate + UDP-alpha-D-glucose = a di-trans,poly-cis-dolichyl beta-D-glucosyl phosphate + UDP</text>
        <dbReference type="Rhea" id="RHEA:15401"/>
        <dbReference type="Rhea" id="RHEA-COMP:19498"/>
        <dbReference type="Rhea" id="RHEA-COMP:19502"/>
        <dbReference type="ChEBI" id="CHEBI:57525"/>
        <dbReference type="ChEBI" id="CHEBI:57683"/>
        <dbReference type="ChEBI" id="CHEBI:58223"/>
        <dbReference type="ChEBI" id="CHEBI:58885"/>
        <dbReference type="EC" id="2.4.1.117"/>
    </reaction>
    <physiologicalReaction direction="left-to-right" evidence="13">
        <dbReference type="Rhea" id="RHEA:15402"/>
    </physiologicalReaction>
</comment>
<evidence type="ECO:0000256" key="8">
    <source>
        <dbReference type="ARBA" id="ARBA00022692"/>
    </source>
</evidence>
<sequence length="658" mass="69210">MTSTARRALNGSTLLLAAIMVVNVLNYGYALVLGRALGPEAYGAYATFVALFLIVSLWPLTLQQVAARAAATGESARAYLQPLAVRSGLGLGVALALLAVPVSGVLKVPLAWLLGLAALSPLLCVTGVLRGEAQGESRFLPFGLNMVLEHLGKIVLTPLALLVVPGASGAALATLAAFPATVAHLWRRGPGRAVGPDARRAALRFAVPAFAGLAAQAVIMNSDVLIVRAALPTAESGVYAAVSIIGRVVFYGAWAVSTAIFPMVAARAGKGRELLWLSLGLTLAVSGSVTAVCALFPSVIVQALFGGGYAAGAAILAPYALITTLYALSNAASTHALAQGQGSTAYLSAVFAVLQVTLLAVHHATVQAVLQDQLIAQSLLLLATLALLRRRSPAAVTAPPKESPLSYAEFQTWKAQSLDTVELSIVIPAYNETERILPTLGAIAVAVSGMGVPWELIVSDDGSRDGTADLVETLGWANLRVLRHANTGKGGAVQRGVRAARAPRVLFADADNSTPIEELPRLLALLDEGYDIVVGSRAASGAVEENKSALRKLVSGGLRVTARILSGVTVQDTQCGFKLFGPRALQQVFTRQQMQGFSFDLELLYLAHRLRLRVAEVPVRWFDAPGSKVSSVRDSLRFLRDIYAVRRLDQSGAYRWEA</sequence>
<keyword evidence="8 14" id="KW-0812">Transmembrane</keyword>
<dbReference type="AlphaFoldDB" id="A0A917PC76"/>
<accession>A0A917PC76</accession>
<feature type="domain" description="Glycosyltransferase 2-like" evidence="15">
    <location>
        <begin position="424"/>
        <end position="580"/>
    </location>
</feature>
<evidence type="ECO:0000313" key="16">
    <source>
        <dbReference type="EMBL" id="GGJ70229.1"/>
    </source>
</evidence>
<dbReference type="EMBL" id="BMOE01000003">
    <property type="protein sequence ID" value="GGJ70229.1"/>
    <property type="molecule type" value="Genomic_DNA"/>
</dbReference>
<feature type="transmembrane region" description="Helical" evidence="14">
    <location>
        <begin position="83"/>
        <end position="104"/>
    </location>
</feature>
<comment type="caution">
    <text evidence="16">The sequence shown here is derived from an EMBL/GenBank/DDBJ whole genome shotgun (WGS) entry which is preliminary data.</text>
</comment>
<feature type="transmembrane region" description="Helical" evidence="14">
    <location>
        <begin position="142"/>
        <end position="164"/>
    </location>
</feature>
<evidence type="ECO:0000256" key="4">
    <source>
        <dbReference type="ARBA" id="ARBA00006739"/>
    </source>
</evidence>
<dbReference type="InterPro" id="IPR035518">
    <property type="entry name" value="DPG_synthase"/>
</dbReference>
<evidence type="ECO:0000256" key="7">
    <source>
        <dbReference type="ARBA" id="ARBA00022679"/>
    </source>
</evidence>
<reference evidence="16" key="2">
    <citation type="submission" date="2020-09" db="EMBL/GenBank/DDBJ databases">
        <authorList>
            <person name="Sun Q."/>
            <person name="Ohkuma M."/>
        </authorList>
    </citation>
    <scope>NUCLEOTIDE SEQUENCE</scope>
    <source>
        <strain evidence="16">JCM 14371</strain>
    </source>
</reference>
<evidence type="ECO:0000256" key="12">
    <source>
        <dbReference type="ARBA" id="ARBA00023136"/>
    </source>
</evidence>
<feature type="transmembrane region" description="Helical" evidence="14">
    <location>
        <begin position="110"/>
        <end position="130"/>
    </location>
</feature>
<evidence type="ECO:0000313" key="17">
    <source>
        <dbReference type="Proteomes" id="UP000635726"/>
    </source>
</evidence>
<keyword evidence="9" id="KW-0256">Endoplasmic reticulum</keyword>
<feature type="transmembrane region" description="Helical" evidence="14">
    <location>
        <begin position="42"/>
        <end position="62"/>
    </location>
</feature>
<comment type="subcellular location">
    <subcellularLocation>
        <location evidence="2">Endoplasmic reticulum membrane</location>
        <topology evidence="2">Single-pass membrane protein</topology>
    </subcellularLocation>
    <subcellularLocation>
        <location evidence="1">Membrane</location>
        <topology evidence="1">Multi-pass membrane protein</topology>
    </subcellularLocation>
</comment>
<comment type="similarity">
    <text evidence="4">Belongs to the glycosyltransferase 2 family.</text>
</comment>
<dbReference type="RefSeq" id="WP_188961489.1">
    <property type="nucleotide sequence ID" value="NZ_BMOE01000003.1"/>
</dbReference>
<dbReference type="Gene3D" id="3.90.550.10">
    <property type="entry name" value="Spore Coat Polysaccharide Biosynthesis Protein SpsA, Chain A"/>
    <property type="match status" value="1"/>
</dbReference>
<dbReference type="GO" id="GO:0004581">
    <property type="term" value="F:dolichyl-phosphate beta-glucosyltransferase activity"/>
    <property type="evidence" value="ECO:0007669"/>
    <property type="project" value="UniProtKB-EC"/>
</dbReference>
<evidence type="ECO:0000256" key="1">
    <source>
        <dbReference type="ARBA" id="ARBA00004141"/>
    </source>
</evidence>
<dbReference type="EC" id="2.4.1.117" evidence="5"/>
<evidence type="ECO:0000256" key="13">
    <source>
        <dbReference type="ARBA" id="ARBA00045097"/>
    </source>
</evidence>
<feature type="transmembrane region" description="Helical" evidence="14">
    <location>
        <begin position="239"/>
        <end position="262"/>
    </location>
</feature>
<evidence type="ECO:0000256" key="10">
    <source>
        <dbReference type="ARBA" id="ARBA00022968"/>
    </source>
</evidence>
<proteinExistence type="inferred from homology"/>
<feature type="transmembrane region" description="Helical" evidence="14">
    <location>
        <begin position="344"/>
        <end position="364"/>
    </location>
</feature>
<keyword evidence="12 14" id="KW-0472">Membrane</keyword>
<organism evidence="16 17">
    <name type="scientific">Deinococcus aquiradiocola</name>
    <dbReference type="NCBI Taxonomy" id="393059"/>
    <lineage>
        <taxon>Bacteria</taxon>
        <taxon>Thermotogati</taxon>
        <taxon>Deinococcota</taxon>
        <taxon>Deinococci</taxon>
        <taxon>Deinococcales</taxon>
        <taxon>Deinococcaceae</taxon>
        <taxon>Deinococcus</taxon>
    </lineage>
</organism>
<feature type="transmembrane region" description="Helical" evidence="14">
    <location>
        <begin position="170"/>
        <end position="189"/>
    </location>
</feature>
<protein>
    <recommendedName>
        <fullName evidence="5">dolichyl-phosphate beta-glucosyltransferase</fullName>
        <ecNumber evidence="5">2.4.1.117</ecNumber>
    </recommendedName>
</protein>
<evidence type="ECO:0000256" key="3">
    <source>
        <dbReference type="ARBA" id="ARBA00004922"/>
    </source>
</evidence>
<evidence type="ECO:0000256" key="11">
    <source>
        <dbReference type="ARBA" id="ARBA00022989"/>
    </source>
</evidence>
<evidence type="ECO:0000256" key="14">
    <source>
        <dbReference type="SAM" id="Phobius"/>
    </source>
</evidence>
<name>A0A917PC76_9DEIO</name>
<dbReference type="SUPFAM" id="SSF53448">
    <property type="entry name" value="Nucleotide-diphospho-sugar transferases"/>
    <property type="match status" value="1"/>
</dbReference>
<dbReference type="GO" id="GO:0016020">
    <property type="term" value="C:membrane"/>
    <property type="evidence" value="ECO:0007669"/>
    <property type="project" value="UniProtKB-SubCell"/>
</dbReference>
<comment type="pathway">
    <text evidence="3">Protein modification; protein glycosylation.</text>
</comment>
<dbReference type="CDD" id="cd04188">
    <property type="entry name" value="DPG_synthase"/>
    <property type="match status" value="1"/>
</dbReference>
<keyword evidence="11 14" id="KW-1133">Transmembrane helix</keyword>
<keyword evidence="6" id="KW-0328">Glycosyltransferase</keyword>
<dbReference type="Pfam" id="PF01943">
    <property type="entry name" value="Polysacc_synt"/>
    <property type="match status" value="1"/>
</dbReference>
<reference evidence="16" key="1">
    <citation type="journal article" date="2014" name="Int. J. Syst. Evol. Microbiol.">
        <title>Complete genome sequence of Corynebacterium casei LMG S-19264T (=DSM 44701T), isolated from a smear-ripened cheese.</title>
        <authorList>
            <consortium name="US DOE Joint Genome Institute (JGI-PGF)"/>
            <person name="Walter F."/>
            <person name="Albersmeier A."/>
            <person name="Kalinowski J."/>
            <person name="Ruckert C."/>
        </authorList>
    </citation>
    <scope>NUCLEOTIDE SEQUENCE</scope>
    <source>
        <strain evidence="16">JCM 14371</strain>
    </source>
</reference>
<dbReference type="Proteomes" id="UP000635726">
    <property type="component" value="Unassembled WGS sequence"/>
</dbReference>
<feature type="transmembrane region" description="Helical" evidence="14">
    <location>
        <begin position="12"/>
        <end position="30"/>
    </location>
</feature>
<evidence type="ECO:0000259" key="15">
    <source>
        <dbReference type="Pfam" id="PF00535"/>
    </source>
</evidence>
<feature type="transmembrane region" description="Helical" evidence="14">
    <location>
        <begin position="309"/>
        <end position="332"/>
    </location>
</feature>
<dbReference type="GO" id="GO:0006487">
    <property type="term" value="P:protein N-linked glycosylation"/>
    <property type="evidence" value="ECO:0007669"/>
    <property type="project" value="TreeGrafter"/>
</dbReference>
<dbReference type="InterPro" id="IPR029044">
    <property type="entry name" value="Nucleotide-diphossugar_trans"/>
</dbReference>
<dbReference type="PANTHER" id="PTHR10859">
    <property type="entry name" value="GLYCOSYL TRANSFERASE"/>
    <property type="match status" value="1"/>
</dbReference>
<keyword evidence="7" id="KW-0808">Transferase</keyword>
<dbReference type="Pfam" id="PF00535">
    <property type="entry name" value="Glycos_transf_2"/>
    <property type="match status" value="1"/>
</dbReference>
<feature type="transmembrane region" description="Helical" evidence="14">
    <location>
        <begin position="274"/>
        <end position="297"/>
    </location>
</feature>
<dbReference type="InterPro" id="IPR001173">
    <property type="entry name" value="Glyco_trans_2-like"/>
</dbReference>
<gene>
    <name evidence="16" type="ORF">GCM10008939_13290</name>
</gene>
<evidence type="ECO:0000256" key="6">
    <source>
        <dbReference type="ARBA" id="ARBA00022676"/>
    </source>
</evidence>
<keyword evidence="10" id="KW-0735">Signal-anchor</keyword>